<dbReference type="Proteomes" id="UP000091918">
    <property type="component" value="Unassembled WGS sequence"/>
</dbReference>
<feature type="region of interest" description="Disordered" evidence="1">
    <location>
        <begin position="21"/>
        <end position="41"/>
    </location>
</feature>
<evidence type="ECO:0000256" key="1">
    <source>
        <dbReference type="SAM" id="MobiDB-lite"/>
    </source>
</evidence>
<accession>A0A1B7NMQ6</accession>
<organism evidence="2 3">
    <name type="scientific">Emergomyces africanus</name>
    <dbReference type="NCBI Taxonomy" id="1955775"/>
    <lineage>
        <taxon>Eukaryota</taxon>
        <taxon>Fungi</taxon>
        <taxon>Dikarya</taxon>
        <taxon>Ascomycota</taxon>
        <taxon>Pezizomycotina</taxon>
        <taxon>Eurotiomycetes</taxon>
        <taxon>Eurotiomycetidae</taxon>
        <taxon>Onygenales</taxon>
        <taxon>Ajellomycetaceae</taxon>
        <taxon>Emergomyces</taxon>
    </lineage>
</organism>
<keyword evidence="3" id="KW-1185">Reference proteome</keyword>
<evidence type="ECO:0000313" key="2">
    <source>
        <dbReference type="EMBL" id="OAX78104.1"/>
    </source>
</evidence>
<protein>
    <submittedName>
        <fullName evidence="2">Uncharacterized protein</fullName>
    </submittedName>
</protein>
<name>A0A1B7NMQ6_9EURO</name>
<sequence length="53" mass="5817">MKPSSGAHRVKVRSAFVSRKSMSRLDLDDRGPLCPTSPDTQTQIRGLTSILAF</sequence>
<gene>
    <name evidence="2" type="ORF">ACJ72_07591</name>
</gene>
<reference evidence="2 3" key="1">
    <citation type="submission" date="2015-07" db="EMBL/GenBank/DDBJ databases">
        <title>Emmonsia species relationships and genome sequence.</title>
        <authorList>
            <person name="Cuomo C.A."/>
            <person name="Schwartz I.S."/>
            <person name="Kenyon C."/>
            <person name="de Hoog G.S."/>
            <person name="Govender N.P."/>
            <person name="Botha A."/>
            <person name="Moreno L."/>
            <person name="de Vries M."/>
            <person name="Munoz J.F."/>
            <person name="Stielow J.B."/>
        </authorList>
    </citation>
    <scope>NUCLEOTIDE SEQUENCE [LARGE SCALE GENOMIC DNA]</scope>
    <source>
        <strain evidence="2 3">CBS 136260</strain>
    </source>
</reference>
<proteinExistence type="predicted"/>
<comment type="caution">
    <text evidence="2">The sequence shown here is derived from an EMBL/GenBank/DDBJ whole genome shotgun (WGS) entry which is preliminary data.</text>
</comment>
<dbReference type="EMBL" id="LGUA01001740">
    <property type="protein sequence ID" value="OAX78104.1"/>
    <property type="molecule type" value="Genomic_DNA"/>
</dbReference>
<dbReference type="AlphaFoldDB" id="A0A1B7NMQ6"/>
<evidence type="ECO:0000313" key="3">
    <source>
        <dbReference type="Proteomes" id="UP000091918"/>
    </source>
</evidence>